<dbReference type="Proteomes" id="UP001279734">
    <property type="component" value="Unassembled WGS sequence"/>
</dbReference>
<organism evidence="2 3">
    <name type="scientific">Nepenthes gracilis</name>
    <name type="common">Slender pitcher plant</name>
    <dbReference type="NCBI Taxonomy" id="150966"/>
    <lineage>
        <taxon>Eukaryota</taxon>
        <taxon>Viridiplantae</taxon>
        <taxon>Streptophyta</taxon>
        <taxon>Embryophyta</taxon>
        <taxon>Tracheophyta</taxon>
        <taxon>Spermatophyta</taxon>
        <taxon>Magnoliopsida</taxon>
        <taxon>eudicotyledons</taxon>
        <taxon>Gunneridae</taxon>
        <taxon>Pentapetalae</taxon>
        <taxon>Caryophyllales</taxon>
        <taxon>Nepenthaceae</taxon>
        <taxon>Nepenthes</taxon>
    </lineage>
</organism>
<dbReference type="PANTHER" id="PTHR43506:SF1">
    <property type="entry name" value="BPL_LPL CATALYTIC DOMAIN-CONTAINING PROTEIN"/>
    <property type="match status" value="1"/>
</dbReference>
<sequence>MTISQTRNIKLPLMNLVRMKGSSILQQLHLEEQLLRTSAENWCIINDGTNDPTIVMGISGKASELLEVNCVLRDHIPVIRRFSGGGTVIVDCGTVFVTFICNKDAVTGLQPYPQPIMAWSGILYDKVFQGAGNFRLRENDYVFGDRKFGGNAQSITKNRWVHHTSFLWDYEARNMTYLKVPARAPKYRLDRDHSEFICRMKDYMPRSAFIDGTIKAAGSHFSLRSIHLEEIESLASTKFTPSSRLLTRQELEVAAY</sequence>
<reference evidence="2" key="1">
    <citation type="submission" date="2023-05" db="EMBL/GenBank/DDBJ databases">
        <title>Nepenthes gracilis genome sequencing.</title>
        <authorList>
            <person name="Fukushima K."/>
        </authorList>
    </citation>
    <scope>NUCLEOTIDE SEQUENCE</scope>
    <source>
        <strain evidence="2">SING2019-196</strain>
    </source>
</reference>
<dbReference type="PROSITE" id="PS51733">
    <property type="entry name" value="BPL_LPL_CATALYTIC"/>
    <property type="match status" value="1"/>
</dbReference>
<proteinExistence type="predicted"/>
<dbReference type="PANTHER" id="PTHR43506">
    <property type="entry name" value="BIOTIN/LIPOATE A/B PROTEIN LIGASE FAMILY"/>
    <property type="match status" value="1"/>
</dbReference>
<evidence type="ECO:0000313" key="2">
    <source>
        <dbReference type="EMBL" id="GMH21934.1"/>
    </source>
</evidence>
<protein>
    <recommendedName>
        <fullName evidence="1">BPL/LPL catalytic domain-containing protein</fullName>
    </recommendedName>
</protein>
<comment type="caution">
    <text evidence="2">The sequence shown here is derived from an EMBL/GenBank/DDBJ whole genome shotgun (WGS) entry which is preliminary data.</text>
</comment>
<keyword evidence="3" id="KW-1185">Reference proteome</keyword>
<dbReference type="Pfam" id="PF21948">
    <property type="entry name" value="LplA-B_cat"/>
    <property type="match status" value="1"/>
</dbReference>
<accession>A0AAD3T3N9</accession>
<dbReference type="SUPFAM" id="SSF55681">
    <property type="entry name" value="Class II aaRS and biotin synthetases"/>
    <property type="match status" value="1"/>
</dbReference>
<dbReference type="CDD" id="cd16443">
    <property type="entry name" value="LplA"/>
    <property type="match status" value="1"/>
</dbReference>
<dbReference type="InterPro" id="IPR045864">
    <property type="entry name" value="aa-tRNA-synth_II/BPL/LPL"/>
</dbReference>
<name>A0AAD3T3N9_NEPGR</name>
<dbReference type="InterPro" id="IPR004143">
    <property type="entry name" value="BPL_LPL_catalytic"/>
</dbReference>
<evidence type="ECO:0000259" key="1">
    <source>
        <dbReference type="PROSITE" id="PS51733"/>
    </source>
</evidence>
<dbReference type="AlphaFoldDB" id="A0AAD3T3N9"/>
<feature type="domain" description="BPL/LPL catalytic" evidence="1">
    <location>
        <begin position="39"/>
        <end position="212"/>
    </location>
</feature>
<gene>
    <name evidence="2" type="ORF">Nepgr_023777</name>
</gene>
<dbReference type="Gene3D" id="3.30.930.10">
    <property type="entry name" value="Bira Bifunctional Protein, Domain 2"/>
    <property type="match status" value="1"/>
</dbReference>
<dbReference type="EMBL" id="BSYO01000024">
    <property type="protein sequence ID" value="GMH21934.1"/>
    <property type="molecule type" value="Genomic_DNA"/>
</dbReference>
<dbReference type="FunFam" id="3.30.930.10:FF:000077">
    <property type="entry name" value="Putative lipoate-protein ligase A"/>
    <property type="match status" value="1"/>
</dbReference>
<evidence type="ECO:0000313" key="3">
    <source>
        <dbReference type="Proteomes" id="UP001279734"/>
    </source>
</evidence>
<dbReference type="InterPro" id="IPR053264">
    <property type="entry name" value="Lipoate-ligase_2_inactive"/>
</dbReference>